<feature type="transmembrane region" description="Helical" evidence="2">
    <location>
        <begin position="71"/>
        <end position="89"/>
    </location>
</feature>
<dbReference type="EMBL" id="GBRH01191730">
    <property type="protein sequence ID" value="JAE06166.1"/>
    <property type="molecule type" value="Transcribed_RNA"/>
</dbReference>
<protein>
    <submittedName>
        <fullName evidence="3">Uncharacterized protein</fullName>
    </submittedName>
</protein>
<keyword evidence="2" id="KW-0472">Membrane</keyword>
<proteinExistence type="predicted"/>
<reference evidence="3" key="2">
    <citation type="journal article" date="2015" name="Data Brief">
        <title>Shoot transcriptome of the giant reed, Arundo donax.</title>
        <authorList>
            <person name="Barrero R.A."/>
            <person name="Guerrero F.D."/>
            <person name="Moolhuijzen P."/>
            <person name="Goolsby J.A."/>
            <person name="Tidwell J."/>
            <person name="Bellgard S.E."/>
            <person name="Bellgard M.I."/>
        </authorList>
    </citation>
    <scope>NUCLEOTIDE SEQUENCE</scope>
    <source>
        <tissue evidence="3">Shoot tissue taken approximately 20 cm above the soil surface</tissue>
    </source>
</reference>
<evidence type="ECO:0000256" key="1">
    <source>
        <dbReference type="SAM" id="MobiDB-lite"/>
    </source>
</evidence>
<organism evidence="3">
    <name type="scientific">Arundo donax</name>
    <name type="common">Giant reed</name>
    <name type="synonym">Donax arundinaceus</name>
    <dbReference type="NCBI Taxonomy" id="35708"/>
    <lineage>
        <taxon>Eukaryota</taxon>
        <taxon>Viridiplantae</taxon>
        <taxon>Streptophyta</taxon>
        <taxon>Embryophyta</taxon>
        <taxon>Tracheophyta</taxon>
        <taxon>Spermatophyta</taxon>
        <taxon>Magnoliopsida</taxon>
        <taxon>Liliopsida</taxon>
        <taxon>Poales</taxon>
        <taxon>Poaceae</taxon>
        <taxon>PACMAD clade</taxon>
        <taxon>Arundinoideae</taxon>
        <taxon>Arundineae</taxon>
        <taxon>Arundo</taxon>
    </lineage>
</organism>
<accession>A0A0A9F7S5</accession>
<evidence type="ECO:0000256" key="2">
    <source>
        <dbReference type="SAM" id="Phobius"/>
    </source>
</evidence>
<dbReference type="AlphaFoldDB" id="A0A0A9F7S5"/>
<feature type="region of interest" description="Disordered" evidence="1">
    <location>
        <begin position="99"/>
        <end position="118"/>
    </location>
</feature>
<name>A0A0A9F7S5_ARUDO</name>
<evidence type="ECO:0000313" key="3">
    <source>
        <dbReference type="EMBL" id="JAE06166.1"/>
    </source>
</evidence>
<keyword evidence="2" id="KW-0812">Transmembrane</keyword>
<feature type="transmembrane region" description="Helical" evidence="2">
    <location>
        <begin position="44"/>
        <end position="65"/>
    </location>
</feature>
<sequence length="128" mass="13631">MFSCGQIDITEVKFHLLDDFANQIVRQPALRGPLPLILRRRRRGIPLVLAALVVPRLVVLVLVVLMVRMMVVLLVVVWPTAIGVVAVVLRGGSGGELRRGGVETNGRSGRGTGGGGGLRGLVLRHGDG</sequence>
<keyword evidence="2" id="KW-1133">Transmembrane helix</keyword>
<feature type="compositionally biased region" description="Gly residues" evidence="1">
    <location>
        <begin position="108"/>
        <end position="118"/>
    </location>
</feature>
<reference evidence="3" key="1">
    <citation type="submission" date="2014-09" db="EMBL/GenBank/DDBJ databases">
        <authorList>
            <person name="Magalhaes I.L.F."/>
            <person name="Oliveira U."/>
            <person name="Santos F.R."/>
            <person name="Vidigal T.H.D.A."/>
            <person name="Brescovit A.D."/>
            <person name="Santos A.J."/>
        </authorList>
    </citation>
    <scope>NUCLEOTIDE SEQUENCE</scope>
    <source>
        <tissue evidence="3">Shoot tissue taken approximately 20 cm above the soil surface</tissue>
    </source>
</reference>